<evidence type="ECO:0000313" key="7">
    <source>
        <dbReference type="Proteomes" id="UP000001635"/>
    </source>
</evidence>
<keyword evidence="7" id="KW-1185">Reference proteome</keyword>
<dbReference type="GO" id="GO:0005507">
    <property type="term" value="F:copper ion binding"/>
    <property type="evidence" value="ECO:0007669"/>
    <property type="project" value="InterPro"/>
</dbReference>
<evidence type="ECO:0000256" key="3">
    <source>
        <dbReference type="SAM" id="MobiDB-lite"/>
    </source>
</evidence>
<proteinExistence type="inferred from homology"/>
<dbReference type="InterPro" id="IPR001424">
    <property type="entry name" value="SOD_Cu_Zn_dom"/>
</dbReference>
<comment type="similarity">
    <text evidence="1">Belongs to the Cu-Zn superoxide dismutase family.</text>
</comment>
<reference evidence="7" key="1">
    <citation type="submission" date="2011-07" db="EMBL/GenBank/DDBJ databases">
        <title>The complete genome of Cyclobacterium marinum DSM 745.</title>
        <authorList>
            <person name="Lucas S."/>
            <person name="Han J."/>
            <person name="Lapidus A."/>
            <person name="Bruce D."/>
            <person name="Goodwin L."/>
            <person name="Pitluck S."/>
            <person name="Peters L."/>
            <person name="Kyrpides N."/>
            <person name="Mavromatis K."/>
            <person name="Ivanova N."/>
            <person name="Ovchinnikova G."/>
            <person name="Chertkov O."/>
            <person name="Detter J.C."/>
            <person name="Tapia R."/>
            <person name="Han C."/>
            <person name="Land M."/>
            <person name="Hauser L."/>
            <person name="Markowitz V."/>
            <person name="Cheng J.-F."/>
            <person name="Hugenholtz P."/>
            <person name="Woyke T."/>
            <person name="Wu D."/>
            <person name="Tindall B."/>
            <person name="Schuetze A."/>
            <person name="Brambilla E."/>
            <person name="Klenk H.-P."/>
            <person name="Eisen J.A."/>
        </authorList>
    </citation>
    <scope>NUCLEOTIDE SEQUENCE [LARGE SCALE GENOMIC DNA]</scope>
    <source>
        <strain evidence="7">ATCC 25205 / DSM 745 / LMG 13164 / NCIMB 1802</strain>
    </source>
</reference>
<dbReference type="Pfam" id="PF00080">
    <property type="entry name" value="Sod_Cu"/>
    <property type="match status" value="1"/>
</dbReference>
<organism evidence="6 7">
    <name type="scientific">Cyclobacterium marinum (strain ATCC 25205 / DSM 745 / LMG 13164 / NCIMB 1802)</name>
    <name type="common">Flectobacillus marinus</name>
    <dbReference type="NCBI Taxonomy" id="880070"/>
    <lineage>
        <taxon>Bacteria</taxon>
        <taxon>Pseudomonadati</taxon>
        <taxon>Bacteroidota</taxon>
        <taxon>Cytophagia</taxon>
        <taxon>Cytophagales</taxon>
        <taxon>Cyclobacteriaceae</taxon>
        <taxon>Cyclobacterium</taxon>
    </lineage>
</organism>
<dbReference type="KEGG" id="cmr:Cycma_2125"/>
<evidence type="ECO:0000256" key="4">
    <source>
        <dbReference type="SAM" id="SignalP"/>
    </source>
</evidence>
<feature type="region of interest" description="Disordered" evidence="3">
    <location>
        <begin position="107"/>
        <end position="134"/>
    </location>
</feature>
<name>G0J2H9_CYCMS</name>
<dbReference type="GO" id="GO:0006801">
    <property type="term" value="P:superoxide metabolic process"/>
    <property type="evidence" value="ECO:0007669"/>
    <property type="project" value="InterPro"/>
</dbReference>
<protein>
    <submittedName>
        <fullName evidence="6">Superoxide dismutase copper/zinc binding protein</fullName>
    </submittedName>
</protein>
<dbReference type="InterPro" id="IPR024134">
    <property type="entry name" value="SOD_Cu/Zn_/chaperone"/>
</dbReference>
<keyword evidence="2" id="KW-0175">Coiled coil</keyword>
<feature type="signal peptide" evidence="4">
    <location>
        <begin position="1"/>
        <end position="20"/>
    </location>
</feature>
<dbReference type="eggNOG" id="COG2032">
    <property type="taxonomic scope" value="Bacteria"/>
</dbReference>
<feature type="chain" id="PRO_5003400763" evidence="4">
    <location>
        <begin position="21"/>
        <end position="204"/>
    </location>
</feature>
<evidence type="ECO:0000256" key="2">
    <source>
        <dbReference type="SAM" id="Coils"/>
    </source>
</evidence>
<feature type="compositionally biased region" description="Basic and acidic residues" evidence="3">
    <location>
        <begin position="121"/>
        <end position="134"/>
    </location>
</feature>
<dbReference type="STRING" id="880070.Cycma_2125"/>
<dbReference type="PANTHER" id="PTHR10003">
    <property type="entry name" value="SUPEROXIDE DISMUTASE CU-ZN -RELATED"/>
    <property type="match status" value="1"/>
</dbReference>
<feature type="coiled-coil region" evidence="2">
    <location>
        <begin position="29"/>
        <end position="56"/>
    </location>
</feature>
<dbReference type="EMBL" id="CP002955">
    <property type="protein sequence ID" value="AEL25870.1"/>
    <property type="molecule type" value="Genomic_DNA"/>
</dbReference>
<dbReference type="CDD" id="cd00305">
    <property type="entry name" value="Cu-Zn_Superoxide_Dismutase"/>
    <property type="match status" value="1"/>
</dbReference>
<accession>G0J2H9</accession>
<evidence type="ECO:0000313" key="6">
    <source>
        <dbReference type="EMBL" id="AEL25870.1"/>
    </source>
</evidence>
<dbReference type="Gene3D" id="2.60.40.200">
    <property type="entry name" value="Superoxide dismutase, copper/zinc binding domain"/>
    <property type="match status" value="1"/>
</dbReference>
<dbReference type="PROSITE" id="PS51257">
    <property type="entry name" value="PROKAR_LIPOPROTEIN"/>
    <property type="match status" value="1"/>
</dbReference>
<gene>
    <name evidence="6" type="ordered locus">Cycma_2125</name>
</gene>
<feature type="domain" description="Superoxide dismutase copper/zinc binding" evidence="5">
    <location>
        <begin position="69"/>
        <end position="200"/>
    </location>
</feature>
<evidence type="ECO:0000256" key="1">
    <source>
        <dbReference type="ARBA" id="ARBA00010457"/>
    </source>
</evidence>
<keyword evidence="4" id="KW-0732">Signal</keyword>
<dbReference type="SUPFAM" id="SSF49329">
    <property type="entry name" value="Cu,Zn superoxide dismutase-like"/>
    <property type="match status" value="1"/>
</dbReference>
<sequence>MTMKTLNYFLFIGAVSLAVACGPGANNSEESATDRLEITENQMDNMESETDTAEQTAMAVLSGASGSEVSGTATFTQTAEGKVKLVLSVNNLSTGKHAVHLHENGDCSAEDASSAGGHWNPADDEHGKRGENEFHAGDIDNLTVGEDGIGSLVMVVDGWSIGDGEDSDILNKAVIIHAEADDFTSQPSGAAGSRVACGVIQEST</sequence>
<dbReference type="InterPro" id="IPR036423">
    <property type="entry name" value="SOD-like_Cu/Zn_dom_sf"/>
</dbReference>
<dbReference type="AlphaFoldDB" id="G0J2H9"/>
<dbReference type="Proteomes" id="UP000001635">
    <property type="component" value="Chromosome"/>
</dbReference>
<evidence type="ECO:0000259" key="5">
    <source>
        <dbReference type="Pfam" id="PF00080"/>
    </source>
</evidence>
<dbReference type="HOGENOM" id="CLU_056632_8_2_10"/>